<dbReference type="AlphaFoldDB" id="A0A8H6M6Y5"/>
<evidence type="ECO:0000313" key="2">
    <source>
        <dbReference type="EMBL" id="KAF6754416.1"/>
    </source>
</evidence>
<proteinExistence type="predicted"/>
<name>A0A8H6M6Y5_9AGAR</name>
<evidence type="ECO:0000256" key="1">
    <source>
        <dbReference type="SAM" id="MobiDB-lite"/>
    </source>
</evidence>
<comment type="caution">
    <text evidence="2">The sequence shown here is derived from an EMBL/GenBank/DDBJ whole genome shotgun (WGS) entry which is preliminary data.</text>
</comment>
<accession>A0A8H6M6Y5</accession>
<feature type="compositionally biased region" description="Polar residues" evidence="1">
    <location>
        <begin position="10"/>
        <end position="19"/>
    </location>
</feature>
<keyword evidence="3" id="KW-1185">Reference proteome</keyword>
<organism evidence="2 3">
    <name type="scientific">Ephemerocybe angulata</name>
    <dbReference type="NCBI Taxonomy" id="980116"/>
    <lineage>
        <taxon>Eukaryota</taxon>
        <taxon>Fungi</taxon>
        <taxon>Dikarya</taxon>
        <taxon>Basidiomycota</taxon>
        <taxon>Agaricomycotina</taxon>
        <taxon>Agaricomycetes</taxon>
        <taxon>Agaricomycetidae</taxon>
        <taxon>Agaricales</taxon>
        <taxon>Agaricineae</taxon>
        <taxon>Psathyrellaceae</taxon>
        <taxon>Ephemerocybe</taxon>
    </lineage>
</organism>
<protein>
    <submittedName>
        <fullName evidence="2">Uncharacterized protein</fullName>
    </submittedName>
</protein>
<sequence length="161" mass="18074">MSPAHDTENIVPTTNTPSLALTLPSPSKPRRGDSRPVRPRTPEPPPSSYRRLNCIWVRIEVALAVVLLVDTAACCVPSCTCPKLVGDHCTTDTDYLSYTPTLQRITSTSNVQQPCPRPTEAKQGGSRRSFEWAAEKRRCDVSPEYCQYQPEQGSEWGWREW</sequence>
<gene>
    <name evidence="2" type="ORF">DFP72DRAFT_370011</name>
</gene>
<feature type="region of interest" description="Disordered" evidence="1">
    <location>
        <begin position="109"/>
        <end position="129"/>
    </location>
</feature>
<dbReference type="Proteomes" id="UP000521943">
    <property type="component" value="Unassembled WGS sequence"/>
</dbReference>
<dbReference type="EMBL" id="JACGCI010000034">
    <property type="protein sequence ID" value="KAF6754416.1"/>
    <property type="molecule type" value="Genomic_DNA"/>
</dbReference>
<feature type="region of interest" description="Disordered" evidence="1">
    <location>
        <begin position="1"/>
        <end position="47"/>
    </location>
</feature>
<reference evidence="2 3" key="1">
    <citation type="submission" date="2020-07" db="EMBL/GenBank/DDBJ databases">
        <title>Comparative genomics of pyrophilous fungi reveals a link between fire events and developmental genes.</title>
        <authorList>
            <consortium name="DOE Joint Genome Institute"/>
            <person name="Steindorff A.S."/>
            <person name="Carver A."/>
            <person name="Calhoun S."/>
            <person name="Stillman K."/>
            <person name="Liu H."/>
            <person name="Lipzen A."/>
            <person name="Pangilinan J."/>
            <person name="Labutti K."/>
            <person name="Bruns T.D."/>
            <person name="Grigoriev I.V."/>
        </authorList>
    </citation>
    <scope>NUCLEOTIDE SEQUENCE [LARGE SCALE GENOMIC DNA]</scope>
    <source>
        <strain evidence="2 3">CBS 144469</strain>
    </source>
</reference>
<evidence type="ECO:0000313" key="3">
    <source>
        <dbReference type="Proteomes" id="UP000521943"/>
    </source>
</evidence>